<evidence type="ECO:0000259" key="6">
    <source>
        <dbReference type="PROSITE" id="PS50885"/>
    </source>
</evidence>
<protein>
    <submittedName>
        <fullName evidence="7">Methyl-accepting chemotaxis sensory transducer with Pas/Pac sensor</fullName>
    </submittedName>
</protein>
<evidence type="ECO:0000256" key="2">
    <source>
        <dbReference type="ARBA" id="ARBA00029447"/>
    </source>
</evidence>
<evidence type="ECO:0000256" key="3">
    <source>
        <dbReference type="PROSITE-ProRule" id="PRU00284"/>
    </source>
</evidence>
<dbReference type="Pfam" id="PF00672">
    <property type="entry name" value="HAMP"/>
    <property type="match status" value="1"/>
</dbReference>
<dbReference type="InterPro" id="IPR000014">
    <property type="entry name" value="PAS"/>
</dbReference>
<dbReference type="Pfam" id="PF00015">
    <property type="entry name" value="MCPsignal"/>
    <property type="match status" value="1"/>
</dbReference>
<dbReference type="RefSeq" id="WP_062261252.1">
    <property type="nucleotide sequence ID" value="NZ_LT158599.1"/>
</dbReference>
<dbReference type="GeneID" id="27136372"/>
<dbReference type="InterPro" id="IPR000700">
    <property type="entry name" value="PAS-assoc_C"/>
</dbReference>
<dbReference type="SUPFAM" id="SSF55785">
    <property type="entry name" value="PYP-like sensor domain (PAS domain)"/>
    <property type="match status" value="2"/>
</dbReference>
<dbReference type="SUPFAM" id="SSF58104">
    <property type="entry name" value="Methyl-accepting chemotaxis protein (MCP) signaling domain"/>
    <property type="match status" value="1"/>
</dbReference>
<dbReference type="InterPro" id="IPR004089">
    <property type="entry name" value="MCPsignal_dom"/>
</dbReference>
<feature type="domain" description="Methyl-accepting transducer" evidence="4">
    <location>
        <begin position="330"/>
        <end position="566"/>
    </location>
</feature>
<dbReference type="OrthoDB" id="8523at2157"/>
<evidence type="ECO:0000256" key="1">
    <source>
        <dbReference type="ARBA" id="ARBA00023224"/>
    </source>
</evidence>
<dbReference type="SMART" id="SM00091">
    <property type="entry name" value="PAS"/>
    <property type="match status" value="2"/>
</dbReference>
<dbReference type="CDD" id="cd11386">
    <property type="entry name" value="MCP_signal"/>
    <property type="match status" value="1"/>
</dbReference>
<evidence type="ECO:0000313" key="7">
    <source>
        <dbReference type="EMBL" id="CVK31479.1"/>
    </source>
</evidence>
<dbReference type="PROSITE" id="PS50113">
    <property type="entry name" value="PAC"/>
    <property type="match status" value="2"/>
</dbReference>
<dbReference type="InterPro" id="IPR004090">
    <property type="entry name" value="Chemotax_Me-accpt_rcpt"/>
</dbReference>
<evidence type="ECO:0000259" key="5">
    <source>
        <dbReference type="PROSITE" id="PS50113"/>
    </source>
</evidence>
<comment type="similarity">
    <text evidence="2">Belongs to the methyl-accepting chemotaxis (MCP) protein family.</text>
</comment>
<dbReference type="Pfam" id="PF13426">
    <property type="entry name" value="PAS_9"/>
    <property type="match status" value="1"/>
</dbReference>
<accession>A0A0X3BHW4</accession>
<keyword evidence="1 3" id="KW-0807">Transducer</keyword>
<feature type="domain" description="PAC" evidence="5">
    <location>
        <begin position="90"/>
        <end position="141"/>
    </location>
</feature>
<dbReference type="Proteomes" id="UP000069850">
    <property type="component" value="Chromosome 1"/>
</dbReference>
<dbReference type="Gene3D" id="1.10.287.950">
    <property type="entry name" value="Methyl-accepting chemotaxis protein"/>
    <property type="match status" value="1"/>
</dbReference>
<proteinExistence type="inferred from homology"/>
<feature type="domain" description="PAC" evidence="5">
    <location>
        <begin position="212"/>
        <end position="263"/>
    </location>
</feature>
<dbReference type="Pfam" id="PF08448">
    <property type="entry name" value="PAS_4"/>
    <property type="match status" value="1"/>
</dbReference>
<sequence length="617" mass="66751">MINSELESGSPVSAAAEESRRLAEVILQENPMPTIIWDRNLRVTTVNKAFLQMTGYDRKKAESMAIRDFELDGDRSGQEVMEVFRTKKTTSGEIKVTLPAGTFSFVRYNVPLPDKAGNVENVMSVYKDITDQKRQIEQMEALRQQADAIVQENPMPILLWGADMTIKTLNKAFHQVTGYTKEQSARLTARDFKYMSQSGAGAADTLKSGKPSKGEVTVEFPAGVRILERYNIPLFDQKGNVDSVLTVYNDITEGRTLEQNLQKSIGELEKSLDAVASGDLTLPAPTYPGDPLERLKKDLNETIKSLREFFQQTLELADALAHIVTDAGKGADEIAQASQQVANTAQKTSDGAKEQIRQLDRVTKEIGDLSAAVEEIASTAQEVRDLSMNVAKAGESAVGLGNEASAKMQAVQRISEQAVEEITNLNAKMQDIGHIVKLITDIANQTNLLALNAAIEAARAGEHGRGFAVVAGEVRNLAGESKSATRQIEEVIGGVTTSSGKTAEAMRGAHTEILSGIESVNETIQALNKMVADVNASVGGIADISRATENQADAANAVTTSIEEVFSLIQETERGTESLAALAEESSASTEEVASAANEVQRMALQLRERVAAFRFQ</sequence>
<feature type="domain" description="HAMP" evidence="6">
    <location>
        <begin position="259"/>
        <end position="311"/>
    </location>
</feature>
<dbReference type="GO" id="GO:0007165">
    <property type="term" value="P:signal transduction"/>
    <property type="evidence" value="ECO:0007669"/>
    <property type="project" value="UniProtKB-KW"/>
</dbReference>
<dbReference type="GO" id="GO:0004888">
    <property type="term" value="F:transmembrane signaling receptor activity"/>
    <property type="evidence" value="ECO:0007669"/>
    <property type="project" value="InterPro"/>
</dbReference>
<dbReference type="AlphaFoldDB" id="A0A0X3BHW4"/>
<organism evidence="7 8">
    <name type="scientific">Methanoculleus bourgensis</name>
    <dbReference type="NCBI Taxonomy" id="83986"/>
    <lineage>
        <taxon>Archaea</taxon>
        <taxon>Methanobacteriati</taxon>
        <taxon>Methanobacteriota</taxon>
        <taxon>Stenosarchaea group</taxon>
        <taxon>Methanomicrobia</taxon>
        <taxon>Methanomicrobiales</taxon>
        <taxon>Methanomicrobiaceae</taxon>
        <taxon>Methanoculleus</taxon>
    </lineage>
</organism>
<dbReference type="PRINTS" id="PR00260">
    <property type="entry name" value="CHEMTRNSDUCR"/>
</dbReference>
<dbReference type="CDD" id="cd00130">
    <property type="entry name" value="PAS"/>
    <property type="match status" value="2"/>
</dbReference>
<gene>
    <name evidence="7" type="ORF">MMAB1_0262</name>
</gene>
<dbReference type="InterPro" id="IPR003660">
    <property type="entry name" value="HAMP_dom"/>
</dbReference>
<name>A0A0X3BHW4_9EURY</name>
<dbReference type="SMART" id="SM00304">
    <property type="entry name" value="HAMP"/>
    <property type="match status" value="1"/>
</dbReference>
<reference evidence="7 8" key="1">
    <citation type="submission" date="2016-01" db="EMBL/GenBank/DDBJ databases">
        <authorList>
            <person name="Manzoor S."/>
        </authorList>
    </citation>
    <scope>NUCLEOTIDE SEQUENCE [LARGE SCALE GENOMIC DNA]</scope>
    <source>
        <strain evidence="7">Methanoculleus sp MAB1</strain>
    </source>
</reference>
<dbReference type="InterPro" id="IPR035965">
    <property type="entry name" value="PAS-like_dom_sf"/>
</dbReference>
<dbReference type="KEGG" id="mema:MMAB1_0262"/>
<evidence type="ECO:0000313" key="8">
    <source>
        <dbReference type="Proteomes" id="UP000069850"/>
    </source>
</evidence>
<dbReference type="PANTHER" id="PTHR32089">
    <property type="entry name" value="METHYL-ACCEPTING CHEMOTAXIS PROTEIN MCPB"/>
    <property type="match status" value="1"/>
</dbReference>
<dbReference type="Gene3D" id="3.30.450.20">
    <property type="entry name" value="PAS domain"/>
    <property type="match status" value="2"/>
</dbReference>
<dbReference type="NCBIfam" id="TIGR00229">
    <property type="entry name" value="sensory_box"/>
    <property type="match status" value="1"/>
</dbReference>
<dbReference type="PROSITE" id="PS50885">
    <property type="entry name" value="HAMP"/>
    <property type="match status" value="1"/>
</dbReference>
<dbReference type="SMART" id="SM00283">
    <property type="entry name" value="MA"/>
    <property type="match status" value="1"/>
</dbReference>
<dbReference type="PROSITE" id="PS50111">
    <property type="entry name" value="CHEMOTAXIS_TRANSDUC_2"/>
    <property type="match status" value="1"/>
</dbReference>
<dbReference type="GO" id="GO:0016020">
    <property type="term" value="C:membrane"/>
    <property type="evidence" value="ECO:0007669"/>
    <property type="project" value="InterPro"/>
</dbReference>
<evidence type="ECO:0000259" key="4">
    <source>
        <dbReference type="PROSITE" id="PS50111"/>
    </source>
</evidence>
<dbReference type="PANTHER" id="PTHR32089:SF112">
    <property type="entry name" value="LYSOZYME-LIKE PROTEIN-RELATED"/>
    <property type="match status" value="1"/>
</dbReference>
<dbReference type="InterPro" id="IPR013656">
    <property type="entry name" value="PAS_4"/>
</dbReference>
<dbReference type="EMBL" id="LT158599">
    <property type="protein sequence ID" value="CVK31479.1"/>
    <property type="molecule type" value="Genomic_DNA"/>
</dbReference>
<dbReference type="GO" id="GO:0006935">
    <property type="term" value="P:chemotaxis"/>
    <property type="evidence" value="ECO:0007669"/>
    <property type="project" value="InterPro"/>
</dbReference>